<evidence type="ECO:0000313" key="2">
    <source>
        <dbReference type="EMBL" id="PST37125.1"/>
    </source>
</evidence>
<dbReference type="Proteomes" id="UP000240974">
    <property type="component" value="Unassembled WGS sequence"/>
</dbReference>
<evidence type="ECO:0000256" key="1">
    <source>
        <dbReference type="SAM" id="Phobius"/>
    </source>
</evidence>
<keyword evidence="1" id="KW-0812">Transmembrane</keyword>
<proteinExistence type="predicted"/>
<dbReference type="AlphaFoldDB" id="A0A2T3FPB3"/>
<keyword evidence="1" id="KW-0472">Membrane</keyword>
<keyword evidence="1" id="KW-1133">Transmembrane helix</keyword>
<evidence type="ECO:0000313" key="3">
    <source>
        <dbReference type="Proteomes" id="UP000240974"/>
    </source>
</evidence>
<dbReference type="EMBL" id="PYLQ01000024">
    <property type="protein sequence ID" value="PST37125.1"/>
    <property type="molecule type" value="Genomic_DNA"/>
</dbReference>
<gene>
    <name evidence="2" type="ORF">C7U54_12480</name>
</gene>
<feature type="transmembrane region" description="Helical" evidence="1">
    <location>
        <begin position="47"/>
        <end position="67"/>
    </location>
</feature>
<feature type="transmembrane region" description="Helical" evidence="1">
    <location>
        <begin position="74"/>
        <end position="92"/>
    </location>
</feature>
<feature type="transmembrane region" description="Helical" evidence="1">
    <location>
        <begin position="12"/>
        <end position="35"/>
    </location>
</feature>
<name>A0A2T3FPB3_9FIRM</name>
<feature type="transmembrane region" description="Helical" evidence="1">
    <location>
        <begin position="98"/>
        <end position="118"/>
    </location>
</feature>
<comment type="caution">
    <text evidence="2">The sequence shown here is derived from an EMBL/GenBank/DDBJ whole genome shotgun (WGS) entry which is preliminary data.</text>
</comment>
<protein>
    <submittedName>
        <fullName evidence="2">Uncharacterized protein</fullName>
    </submittedName>
</protein>
<organism evidence="2 3">
    <name type="scientific">Faecalibacillus intestinalis</name>
    <dbReference type="NCBI Taxonomy" id="1982626"/>
    <lineage>
        <taxon>Bacteria</taxon>
        <taxon>Bacillati</taxon>
        <taxon>Bacillota</taxon>
        <taxon>Erysipelotrichia</taxon>
        <taxon>Erysipelotrichales</taxon>
        <taxon>Coprobacillaceae</taxon>
        <taxon>Faecalibacillus</taxon>
    </lineage>
</organism>
<reference evidence="2 3" key="1">
    <citation type="journal article" date="2019" name="Int. J. Syst. Evol. Microbiol.">
        <title>Faecalibacillus intestinalis gen. nov., sp. nov. and Faecalibacillus faecis sp. nov., isolated from human faeces.</title>
        <authorList>
            <person name="Seo B."/>
            <person name="Jeon K."/>
            <person name="Baek I."/>
            <person name="Lee Y.M."/>
            <person name="Baek K."/>
            <person name="Ko G."/>
        </authorList>
    </citation>
    <scope>NUCLEOTIDE SEQUENCE [LARGE SCALE GENOMIC DNA]</scope>
    <source>
        <strain evidence="2 3">SNUG30099</strain>
    </source>
</reference>
<keyword evidence="3" id="KW-1185">Reference proteome</keyword>
<dbReference type="RefSeq" id="WP_107030510.1">
    <property type="nucleotide sequence ID" value="NZ_JADPGG010000004.1"/>
</dbReference>
<accession>A0A2T3FPB3</accession>
<sequence>MKNHVKVKIDVILNNSLFKITMIVLCCLILSTSIIRTDNFINCMFNGLVIFALLINIYHLPIVNDYIKKYKKKCGFIILLIACIVFGFWYYFQIGGLVGFTIICISFYLIIWGILNTYKIKELFYMLLNLI</sequence>